<name>A0A5B7FDG0_PORTR</name>
<keyword evidence="2" id="KW-1185">Reference proteome</keyword>
<proteinExistence type="predicted"/>
<accession>A0A5B7FDG0</accession>
<reference evidence="1 2" key="1">
    <citation type="submission" date="2019-05" db="EMBL/GenBank/DDBJ databases">
        <title>Another draft genome of Portunus trituberculatus and its Hox gene families provides insights of decapod evolution.</title>
        <authorList>
            <person name="Jeong J.-H."/>
            <person name="Song I."/>
            <person name="Kim S."/>
            <person name="Choi T."/>
            <person name="Kim D."/>
            <person name="Ryu S."/>
            <person name="Kim W."/>
        </authorList>
    </citation>
    <scope>NUCLEOTIDE SEQUENCE [LARGE SCALE GENOMIC DNA]</scope>
    <source>
        <tissue evidence="1">Muscle</tissue>
    </source>
</reference>
<organism evidence="1 2">
    <name type="scientific">Portunus trituberculatus</name>
    <name type="common">Swimming crab</name>
    <name type="synonym">Neptunus trituberculatus</name>
    <dbReference type="NCBI Taxonomy" id="210409"/>
    <lineage>
        <taxon>Eukaryota</taxon>
        <taxon>Metazoa</taxon>
        <taxon>Ecdysozoa</taxon>
        <taxon>Arthropoda</taxon>
        <taxon>Crustacea</taxon>
        <taxon>Multicrustacea</taxon>
        <taxon>Malacostraca</taxon>
        <taxon>Eumalacostraca</taxon>
        <taxon>Eucarida</taxon>
        <taxon>Decapoda</taxon>
        <taxon>Pleocyemata</taxon>
        <taxon>Brachyura</taxon>
        <taxon>Eubrachyura</taxon>
        <taxon>Portunoidea</taxon>
        <taxon>Portunidae</taxon>
        <taxon>Portuninae</taxon>
        <taxon>Portunus</taxon>
    </lineage>
</organism>
<comment type="caution">
    <text evidence="1">The sequence shown here is derived from an EMBL/GenBank/DDBJ whole genome shotgun (WGS) entry which is preliminary data.</text>
</comment>
<dbReference type="EMBL" id="VSRR010005475">
    <property type="protein sequence ID" value="MPC42534.1"/>
    <property type="molecule type" value="Genomic_DNA"/>
</dbReference>
<protein>
    <submittedName>
        <fullName evidence="1">Uncharacterized protein</fullName>
    </submittedName>
</protein>
<dbReference type="AlphaFoldDB" id="A0A5B7FDG0"/>
<dbReference type="Proteomes" id="UP000324222">
    <property type="component" value="Unassembled WGS sequence"/>
</dbReference>
<evidence type="ECO:0000313" key="2">
    <source>
        <dbReference type="Proteomes" id="UP000324222"/>
    </source>
</evidence>
<sequence>MVEEEVTLASLLAVLTPMREELAALAPMREKLLNSMERQTRSVLLHMERIIEESAETVLKEAKIHAVE</sequence>
<evidence type="ECO:0000313" key="1">
    <source>
        <dbReference type="EMBL" id="MPC42534.1"/>
    </source>
</evidence>
<gene>
    <name evidence="1" type="ORF">E2C01_036157</name>
</gene>